<dbReference type="Pfam" id="PF07940">
    <property type="entry name" value="Hepar_II_III_C"/>
    <property type="match status" value="1"/>
</dbReference>
<accession>A0ABU7RHB7</accession>
<keyword evidence="4" id="KW-1185">Reference proteome</keyword>
<dbReference type="Gene3D" id="1.50.10.100">
    <property type="entry name" value="Chondroitin AC/alginate lyase"/>
    <property type="match status" value="1"/>
</dbReference>
<evidence type="ECO:0000259" key="2">
    <source>
        <dbReference type="Pfam" id="PF07940"/>
    </source>
</evidence>
<comment type="subcellular location">
    <subcellularLocation>
        <location evidence="1">Cell envelope</location>
    </subcellularLocation>
</comment>
<name>A0ABU7RHB7_9BACT</name>
<dbReference type="Gene3D" id="2.70.98.70">
    <property type="match status" value="1"/>
</dbReference>
<reference evidence="3 4" key="1">
    <citation type="submission" date="2024-01" db="EMBL/GenBank/DDBJ databases">
        <title>Niabella digestum sp. nov., isolated from waste digestion system.</title>
        <authorList>
            <person name="Zhang L."/>
        </authorList>
    </citation>
    <scope>NUCLEOTIDE SEQUENCE [LARGE SCALE GENOMIC DNA]</scope>
    <source>
        <strain evidence="3 4">A18</strain>
    </source>
</reference>
<proteinExistence type="predicted"/>
<organism evidence="3 4">
    <name type="scientific">Niabella digestorum</name>
    <dbReference type="NCBI Taxonomy" id="3117701"/>
    <lineage>
        <taxon>Bacteria</taxon>
        <taxon>Pseudomonadati</taxon>
        <taxon>Bacteroidota</taxon>
        <taxon>Chitinophagia</taxon>
        <taxon>Chitinophagales</taxon>
        <taxon>Chitinophagaceae</taxon>
        <taxon>Niabella</taxon>
    </lineage>
</organism>
<protein>
    <submittedName>
        <fullName evidence="3">Heparinase II/III family protein</fullName>
    </submittedName>
</protein>
<dbReference type="Proteomes" id="UP001357452">
    <property type="component" value="Unassembled WGS sequence"/>
</dbReference>
<dbReference type="InterPro" id="IPR008929">
    <property type="entry name" value="Chondroitin_lyas"/>
</dbReference>
<feature type="domain" description="Heparinase II/III-like C-terminal" evidence="2">
    <location>
        <begin position="419"/>
        <end position="600"/>
    </location>
</feature>
<dbReference type="EMBL" id="JAZGLY010000004">
    <property type="protein sequence ID" value="MEE6187403.1"/>
    <property type="molecule type" value="Genomic_DNA"/>
</dbReference>
<evidence type="ECO:0000313" key="3">
    <source>
        <dbReference type="EMBL" id="MEE6187403.1"/>
    </source>
</evidence>
<gene>
    <name evidence="3" type="ORF">V2H41_08970</name>
</gene>
<dbReference type="RefSeq" id="WP_330974811.1">
    <property type="nucleotide sequence ID" value="NZ_JAZGLY010000004.1"/>
</dbReference>
<dbReference type="SUPFAM" id="SSF48230">
    <property type="entry name" value="Chondroitin AC/alginate lyase"/>
    <property type="match status" value="1"/>
</dbReference>
<dbReference type="InterPro" id="IPR012480">
    <property type="entry name" value="Hepar_II_III_C"/>
</dbReference>
<evidence type="ECO:0000313" key="4">
    <source>
        <dbReference type="Proteomes" id="UP001357452"/>
    </source>
</evidence>
<sequence length="648" mass="75346">MNLLYFFKRNCVLLCLLVWITGRVQAGEPRNLLQQQGDVNFVKKVLLAKEKWMPYPAYRDRNAWNLFLGDYKQELIQEGEKYLTYQWLIVKATDYLEYSRSGSRTIMEEPFNKNLKAISTLFLAEMAEGNKRFMDQLINGVFALCEMTTWSLSAHLSLQQGNNKRFPDHQQNIIDLFVGDVGSMLSWIHYFLKEEFDKENKLISERIRFEIKKRVLDPYMETDRFWWMGFSTNPSQLVNNWNVWCNSNVLQTFALMEEDQEKLAQAVYKTMRSVDRFINYVHEDGACEEGPSYWGHAAGKLYDYLQFLHNITGGQISIFHEPLIKNMGEYICRSYVGNGWVVNFADATARGGGDAALIYRYGKAVNSKEMTAFASYLIKESRDNLKPKEFRDVFRILESIAHNKEVINTAPSLPTASYTWYPQTEFLYVKNVHYFLAAKGGHNNESHNHNDVGTFSLYVDTIPFFVDAGVGTYMRQTFGSERYSIWTMQSNYHNLPTINGFAQLNGANYKSSDARFDNRYNRFSLDISKAYPKEAAVKTWYRTYTLSSKELKIEDAFELTTTKQPHIINFLVAAKPDTVKKGIISLRKEGKEVILHYPYQQFDVEVDTIELTDKKLSSVWGKELYRIKLVAKSTHIKGKYVYTIQKNK</sequence>
<evidence type="ECO:0000256" key="1">
    <source>
        <dbReference type="ARBA" id="ARBA00004196"/>
    </source>
</evidence>
<comment type="caution">
    <text evidence="3">The sequence shown here is derived from an EMBL/GenBank/DDBJ whole genome shotgun (WGS) entry which is preliminary data.</text>
</comment>